<dbReference type="PaxDb" id="4113-PGSC0003DMT400087089"/>
<feature type="compositionally biased region" description="Basic and acidic residues" evidence="1">
    <location>
        <begin position="87"/>
        <end position="100"/>
    </location>
</feature>
<dbReference type="Proteomes" id="UP000011115">
    <property type="component" value="Unassembled WGS sequence"/>
</dbReference>
<evidence type="ECO:0000313" key="2">
    <source>
        <dbReference type="EnsemblPlants" id="PGSC0003DMT400087089"/>
    </source>
</evidence>
<evidence type="ECO:0008006" key="4">
    <source>
        <dbReference type="Google" id="ProtNLM"/>
    </source>
</evidence>
<reference evidence="2" key="2">
    <citation type="submission" date="2015-06" db="UniProtKB">
        <authorList>
            <consortium name="EnsemblPlants"/>
        </authorList>
    </citation>
    <scope>IDENTIFICATION</scope>
    <source>
        <strain evidence="2">DM1-3 516 R44</strain>
    </source>
</reference>
<proteinExistence type="predicted"/>
<dbReference type="PANTHER" id="PTHR33180">
    <property type="entry name" value="PHOTOSYSTEM II CP43 REACTION CENTER PROTEIN"/>
    <property type="match status" value="1"/>
</dbReference>
<dbReference type="PANTHER" id="PTHR33180:SF31">
    <property type="entry name" value="POLYPROTEIN PROTEIN"/>
    <property type="match status" value="1"/>
</dbReference>
<feature type="compositionally biased region" description="Basic and acidic residues" evidence="1">
    <location>
        <begin position="1"/>
        <end position="11"/>
    </location>
</feature>
<reference evidence="3" key="1">
    <citation type="journal article" date="2011" name="Nature">
        <title>Genome sequence and analysis of the tuber crop potato.</title>
        <authorList>
            <consortium name="The Potato Genome Sequencing Consortium"/>
        </authorList>
    </citation>
    <scope>NUCLEOTIDE SEQUENCE [LARGE SCALE GENOMIC DNA]</scope>
    <source>
        <strain evidence="3">cv. DM1-3 516 R44</strain>
    </source>
</reference>
<protein>
    <recommendedName>
        <fullName evidence="4">Integrase core domain containing protein</fullName>
    </recommendedName>
</protein>
<dbReference type="InParanoid" id="M1DD51"/>
<dbReference type="AlphaFoldDB" id="M1DD51"/>
<accession>M1DD51</accession>
<feature type="region of interest" description="Disordered" evidence="1">
    <location>
        <begin position="1"/>
        <end position="110"/>
    </location>
</feature>
<dbReference type="EnsemblPlants" id="PGSC0003DMT400087089">
    <property type="protein sequence ID" value="PGSC0003DMT400087089"/>
    <property type="gene ID" value="PGSC0003DMG400036660"/>
</dbReference>
<feature type="compositionally biased region" description="Acidic residues" evidence="1">
    <location>
        <begin position="73"/>
        <end position="82"/>
    </location>
</feature>
<evidence type="ECO:0000256" key="1">
    <source>
        <dbReference type="SAM" id="MobiDB-lite"/>
    </source>
</evidence>
<feature type="compositionally biased region" description="Basic and acidic residues" evidence="1">
    <location>
        <begin position="61"/>
        <end position="72"/>
    </location>
</feature>
<sequence>MARTKVVRESKLPQGKTKGIKINEDAAASRSKVDKISTTGGKGKGKCKTLELSDASTDSDGFYKKDPNKSESEDVGSDEDDLLIAQRAERQTKKLNDPSRVRNAQPTTPTTLVLEQAMVLVPPVLGPSPNSMNRVKAEGLRTILEEKWQSIDGAIDRHREMMECLRYHKFQIFTKPRGPYIPNWDAEQDVEMMPITSTDTWRIEDEHLKDQSERKKAALVELAPPASTHPGFPTPDGTACPFADRRAASLDASIPSMIQVTLADVGTLLNTTIDALATRIAVCEHY</sequence>
<evidence type="ECO:0000313" key="3">
    <source>
        <dbReference type="Proteomes" id="UP000011115"/>
    </source>
</evidence>
<organism evidence="2 3">
    <name type="scientific">Solanum tuberosum</name>
    <name type="common">Potato</name>
    <dbReference type="NCBI Taxonomy" id="4113"/>
    <lineage>
        <taxon>Eukaryota</taxon>
        <taxon>Viridiplantae</taxon>
        <taxon>Streptophyta</taxon>
        <taxon>Embryophyta</taxon>
        <taxon>Tracheophyta</taxon>
        <taxon>Spermatophyta</taxon>
        <taxon>Magnoliopsida</taxon>
        <taxon>eudicotyledons</taxon>
        <taxon>Gunneridae</taxon>
        <taxon>Pentapetalae</taxon>
        <taxon>asterids</taxon>
        <taxon>lamiids</taxon>
        <taxon>Solanales</taxon>
        <taxon>Solanaceae</taxon>
        <taxon>Solanoideae</taxon>
        <taxon>Solaneae</taxon>
        <taxon>Solanum</taxon>
    </lineage>
</organism>
<dbReference type="Gramene" id="PGSC0003DMT400087089">
    <property type="protein sequence ID" value="PGSC0003DMT400087089"/>
    <property type="gene ID" value="PGSC0003DMG400036660"/>
</dbReference>
<name>M1DD51_SOLTU</name>
<keyword evidence="3" id="KW-1185">Reference proteome</keyword>
<dbReference type="HOGENOM" id="CLU_029307_12_2_1"/>